<name>X0Y3K6_9ZZZZ</name>
<accession>X0Y3K6</accession>
<feature type="non-terminal residue" evidence="1">
    <location>
        <position position="45"/>
    </location>
</feature>
<comment type="caution">
    <text evidence="1">The sequence shown here is derived from an EMBL/GenBank/DDBJ whole genome shotgun (WGS) entry which is preliminary data.</text>
</comment>
<proteinExistence type="predicted"/>
<gene>
    <name evidence="1" type="ORF">S01H1_64730</name>
</gene>
<evidence type="ECO:0000313" key="1">
    <source>
        <dbReference type="EMBL" id="GAG31441.1"/>
    </source>
</evidence>
<organism evidence="1">
    <name type="scientific">marine sediment metagenome</name>
    <dbReference type="NCBI Taxonomy" id="412755"/>
    <lineage>
        <taxon>unclassified sequences</taxon>
        <taxon>metagenomes</taxon>
        <taxon>ecological metagenomes</taxon>
    </lineage>
</organism>
<protein>
    <submittedName>
        <fullName evidence="1">Uncharacterized protein</fullName>
    </submittedName>
</protein>
<dbReference type="AlphaFoldDB" id="X0Y3K6"/>
<dbReference type="EMBL" id="BARS01042684">
    <property type="protein sequence ID" value="GAG31441.1"/>
    <property type="molecule type" value="Genomic_DNA"/>
</dbReference>
<sequence>MRAGAGAAGACEERATVSELIEAIAHYLRRVASYDPVVVIVQMAL</sequence>
<reference evidence="1" key="1">
    <citation type="journal article" date="2014" name="Front. Microbiol.">
        <title>High frequency of phylogenetically diverse reductive dehalogenase-homologous genes in deep subseafloor sedimentary metagenomes.</title>
        <authorList>
            <person name="Kawai M."/>
            <person name="Futagami T."/>
            <person name="Toyoda A."/>
            <person name="Takaki Y."/>
            <person name="Nishi S."/>
            <person name="Hori S."/>
            <person name="Arai W."/>
            <person name="Tsubouchi T."/>
            <person name="Morono Y."/>
            <person name="Uchiyama I."/>
            <person name="Ito T."/>
            <person name="Fujiyama A."/>
            <person name="Inagaki F."/>
            <person name="Takami H."/>
        </authorList>
    </citation>
    <scope>NUCLEOTIDE SEQUENCE</scope>
    <source>
        <strain evidence="1">Expedition CK06-06</strain>
    </source>
</reference>